<keyword evidence="1" id="KW-1133">Transmembrane helix</keyword>
<feature type="transmembrane region" description="Helical" evidence="1">
    <location>
        <begin position="49"/>
        <end position="74"/>
    </location>
</feature>
<organism evidence="2 3">
    <name type="scientific">Robiginitalea aurantiaca</name>
    <dbReference type="NCBI Taxonomy" id="3056915"/>
    <lineage>
        <taxon>Bacteria</taxon>
        <taxon>Pseudomonadati</taxon>
        <taxon>Bacteroidota</taxon>
        <taxon>Flavobacteriia</taxon>
        <taxon>Flavobacteriales</taxon>
        <taxon>Flavobacteriaceae</taxon>
        <taxon>Robiginitalea</taxon>
    </lineage>
</organism>
<name>A0ABT7WGK3_9FLAO</name>
<evidence type="ECO:0000256" key="1">
    <source>
        <dbReference type="SAM" id="Phobius"/>
    </source>
</evidence>
<dbReference type="RefSeq" id="WP_289725407.1">
    <property type="nucleotide sequence ID" value="NZ_JAUDUY010000005.1"/>
</dbReference>
<proteinExistence type="predicted"/>
<reference evidence="2" key="1">
    <citation type="submission" date="2023-06" db="EMBL/GenBank/DDBJ databases">
        <title>Robiginitalea aurantiacus sp. nov. and Algoriphagus sediminis sp. nov., isolated from coastal sediment.</title>
        <authorList>
            <person name="Zhou Z.Y."/>
            <person name="An J."/>
            <person name="Jia Y.W."/>
            <person name="Du Z.J."/>
        </authorList>
    </citation>
    <scope>NUCLEOTIDE SEQUENCE</scope>
    <source>
        <strain evidence="2">M39</strain>
    </source>
</reference>
<dbReference type="Proteomes" id="UP001174839">
    <property type="component" value="Unassembled WGS sequence"/>
</dbReference>
<gene>
    <name evidence="2" type="ORF">QU605_11210</name>
</gene>
<comment type="caution">
    <text evidence="2">The sequence shown here is derived from an EMBL/GenBank/DDBJ whole genome shotgun (WGS) entry which is preliminary data.</text>
</comment>
<dbReference type="EMBL" id="JAUDUY010000005">
    <property type="protein sequence ID" value="MDM9632046.1"/>
    <property type="molecule type" value="Genomic_DNA"/>
</dbReference>
<protein>
    <submittedName>
        <fullName evidence="2">DUF3810 domain-containing protein</fullName>
    </submittedName>
</protein>
<evidence type="ECO:0000313" key="2">
    <source>
        <dbReference type="EMBL" id="MDM9632046.1"/>
    </source>
</evidence>
<evidence type="ECO:0000313" key="3">
    <source>
        <dbReference type="Proteomes" id="UP001174839"/>
    </source>
</evidence>
<dbReference type="InterPro" id="IPR024294">
    <property type="entry name" value="DUF3810"/>
</dbReference>
<feature type="transmembrane region" description="Helical" evidence="1">
    <location>
        <begin position="86"/>
        <end position="106"/>
    </location>
</feature>
<keyword evidence="3" id="KW-1185">Reference proteome</keyword>
<sequence length="357" mass="41459">MRSRFKIGIALSLPIQLLAVNWMSAHPQWVETYYSLGLYPHIAAFFRRLYGWIPFSVGDVLYFSLSVVAVIYLIRKWHWIRNHFWSFIRNVFVLISVLHFTFYLLWGSNYFRVPLSKTLGYDVKYSTEELISVTKHLIGKTNSLQEKLSGNTEQAVDIPLTRTEILNKTVSGYGSLAHTFPGFRYKNPSLKPSLFSTMLTYMGYGGYLNPFTAEAQVNHRLPTFRYPVVSGHEVGHQLGYSAENETNFIGYLVTLRNPDEYFQYSASAYGLSYCLSEIRRRDKTAYENLLTTINPGVRANYRQLNAFWKSFENPMEPIFKSIFNQYLEINKQKDGIRSYNRVVALIVGYHRVYPVNP</sequence>
<accession>A0ABT7WGK3</accession>
<dbReference type="Pfam" id="PF12725">
    <property type="entry name" value="DUF3810"/>
    <property type="match status" value="1"/>
</dbReference>
<keyword evidence="1" id="KW-0472">Membrane</keyword>
<keyword evidence="1" id="KW-0812">Transmembrane</keyword>